<keyword evidence="2" id="KW-1185">Reference proteome</keyword>
<accession>A0A6L9L9R5</accession>
<reference evidence="1 2" key="1">
    <citation type="submission" date="2020-02" db="EMBL/GenBank/DDBJ databases">
        <title>Draft genome sequence of two Spirosoma agri KCTC 52727 and Spirosoma terrae KCTC 52035.</title>
        <authorList>
            <person name="Rojas J."/>
            <person name="Ambika Manirajan B."/>
            <person name="Suarez C."/>
            <person name="Ratering S."/>
            <person name="Schnell S."/>
        </authorList>
    </citation>
    <scope>NUCLEOTIDE SEQUENCE [LARGE SCALE GENOMIC DNA]</scope>
    <source>
        <strain evidence="1 2">KCTC 52035</strain>
    </source>
</reference>
<gene>
    <name evidence="1" type="ORF">GK108_13440</name>
</gene>
<proteinExistence type="predicted"/>
<dbReference type="AlphaFoldDB" id="A0A6L9L9R5"/>
<evidence type="ECO:0000313" key="2">
    <source>
        <dbReference type="Proteomes" id="UP000474175"/>
    </source>
</evidence>
<dbReference type="Proteomes" id="UP000474175">
    <property type="component" value="Unassembled WGS sequence"/>
</dbReference>
<organism evidence="1 2">
    <name type="scientific">Spirosoma terrae</name>
    <dbReference type="NCBI Taxonomy" id="1968276"/>
    <lineage>
        <taxon>Bacteria</taxon>
        <taxon>Pseudomonadati</taxon>
        <taxon>Bacteroidota</taxon>
        <taxon>Cytophagia</taxon>
        <taxon>Cytophagales</taxon>
        <taxon>Cytophagaceae</taxon>
        <taxon>Spirosoma</taxon>
    </lineage>
</organism>
<dbReference type="EMBL" id="JAAFZH010000005">
    <property type="protein sequence ID" value="NDU95881.1"/>
    <property type="molecule type" value="Genomic_DNA"/>
</dbReference>
<protein>
    <submittedName>
        <fullName evidence="1">Uncharacterized protein</fullName>
    </submittedName>
</protein>
<evidence type="ECO:0000313" key="1">
    <source>
        <dbReference type="EMBL" id="NDU95881.1"/>
    </source>
</evidence>
<name>A0A6L9L9R5_9BACT</name>
<dbReference type="RefSeq" id="WP_163948841.1">
    <property type="nucleotide sequence ID" value="NZ_JAAFZH010000005.1"/>
</dbReference>
<sequence>MKQPLGHSHPVATKTNAHKAKVVIKDGTHSAAVSYYNPQTNYRANYQVKVEVNNGQVRKINFPEDSYLNEIEINPEQLDETGTVKLHDAEQREFGVEIVD</sequence>
<comment type="caution">
    <text evidence="1">The sequence shown here is derived from an EMBL/GenBank/DDBJ whole genome shotgun (WGS) entry which is preliminary data.</text>
</comment>